<feature type="transmembrane region" description="Helical" evidence="1">
    <location>
        <begin position="101"/>
        <end position="118"/>
    </location>
</feature>
<name>A0A183L2S6_9TREM</name>
<dbReference type="AlphaFoldDB" id="A0A183L2S6"/>
<keyword evidence="1" id="KW-0812">Transmembrane</keyword>
<proteinExistence type="predicted"/>
<keyword evidence="1" id="KW-1133">Transmembrane helix</keyword>
<organism evidence="2">
    <name type="scientific">Schistosoma curassoni</name>
    <dbReference type="NCBI Taxonomy" id="6186"/>
    <lineage>
        <taxon>Eukaryota</taxon>
        <taxon>Metazoa</taxon>
        <taxon>Spiralia</taxon>
        <taxon>Lophotrochozoa</taxon>
        <taxon>Platyhelminthes</taxon>
        <taxon>Trematoda</taxon>
        <taxon>Digenea</taxon>
        <taxon>Strigeidida</taxon>
        <taxon>Schistosomatoidea</taxon>
        <taxon>Schistosomatidae</taxon>
        <taxon>Schistosoma</taxon>
    </lineage>
</organism>
<reference evidence="2" key="1">
    <citation type="submission" date="2016-06" db="UniProtKB">
        <authorList>
            <consortium name="WormBaseParasite"/>
        </authorList>
    </citation>
    <scope>IDENTIFICATION</scope>
</reference>
<protein>
    <submittedName>
        <fullName evidence="2">Uncharacterized protein</fullName>
    </submittedName>
</protein>
<dbReference type="WBParaSite" id="SCUD_0002163301-mRNA-1">
    <property type="protein sequence ID" value="SCUD_0002163301-mRNA-1"/>
    <property type="gene ID" value="SCUD_0002163301"/>
</dbReference>
<dbReference type="STRING" id="6186.A0A183L2S6"/>
<sequence length="119" mass="14221">MSYKIYRRRNLVFGCQISNLTCESLIPTLSLLGSINTLKNLILLHWHNYSIPKAVDDIPNYVPVYNKWTKGEVKKFLRCIDSKPRKNFVEAKKTVIPNYKIFKKFMLSIIELWFWLFLY</sequence>
<evidence type="ECO:0000256" key="1">
    <source>
        <dbReference type="SAM" id="Phobius"/>
    </source>
</evidence>
<keyword evidence="1" id="KW-0472">Membrane</keyword>
<evidence type="ECO:0000313" key="2">
    <source>
        <dbReference type="WBParaSite" id="SCUD_0002163301-mRNA-1"/>
    </source>
</evidence>
<accession>A0A183L2S6</accession>